<dbReference type="AlphaFoldDB" id="A0A438CI32"/>
<feature type="region of interest" description="Disordered" evidence="1">
    <location>
        <begin position="162"/>
        <end position="203"/>
    </location>
</feature>
<dbReference type="PANTHER" id="PTHR11439">
    <property type="entry name" value="GAG-POL-RELATED RETROTRANSPOSON"/>
    <property type="match status" value="1"/>
</dbReference>
<organism evidence="3 4">
    <name type="scientific">Vitis vinifera</name>
    <name type="common">Grape</name>
    <dbReference type="NCBI Taxonomy" id="29760"/>
    <lineage>
        <taxon>Eukaryota</taxon>
        <taxon>Viridiplantae</taxon>
        <taxon>Streptophyta</taxon>
        <taxon>Embryophyta</taxon>
        <taxon>Tracheophyta</taxon>
        <taxon>Spermatophyta</taxon>
        <taxon>Magnoliopsida</taxon>
        <taxon>eudicotyledons</taxon>
        <taxon>Gunneridae</taxon>
        <taxon>Pentapetalae</taxon>
        <taxon>rosids</taxon>
        <taxon>Vitales</taxon>
        <taxon>Vitaceae</taxon>
        <taxon>Viteae</taxon>
        <taxon>Vitis</taxon>
    </lineage>
</organism>
<proteinExistence type="predicted"/>
<dbReference type="GO" id="GO:0008270">
    <property type="term" value="F:zinc ion binding"/>
    <property type="evidence" value="ECO:0007669"/>
    <property type="project" value="InterPro"/>
</dbReference>
<accession>A0A438CI32</accession>
<sequence>MESGKVMRWASMKVRKDGYGLLTNGCEGWCKKMPAIDATNSATSKARTPTGFAKINLSSTPSLLPPPPLLPLFLLPTKHPMRLGQHLTVYTGKSWMLAMQLKEDLTLSTCGTRTVTEEIAAPICARETSLKFKEIHDLLVGHESYLLRLENQSAATFVPTAHYSHQQEGASGQHKPSPKSSSNKTRNNNWHHKNGPSNSGHRKFKPKCQWCDQMGHTDKNCPKMSSPDFTANCAASSQGKNHKCLVDLATSHNMITDLSNLSINSEYDGTDEVVIGDGLGSDHGGYYLKANVKMECTHFQSIYHQTPKMSLPTFMNVLHPMDGTTDLVIHRQNWTFPFSNPKNPGSPSSAAEDPSVTISLPQLLLVPRGTTESPDMGIEVSPLLENGSSPTSTPLQRPGLDYKETFSPIVKPVTIRTVLTLVVMQGVRKKPDHVCCLTKAIYGLKQAPRAWYSALKRAPLEFGFINAKSDSSLFVFHDGSILVYRLVYVDDLILTGNNSTFVANGLFLTQHKYIRDILAKTSMDGAKDVTTPLSTSVSLQLANGLPSVDSTEYRRVIGALQYLSLTQPDISFAVNKLSQKTSSPTLTCFSDADWAGSLDDRKSTSAYVLFLGHTPISWSSKKQSAIARSSTEVEYRALAIAAAESMWLLSLFQEMKFTLPQPPLLLCDNLGTTQLSFNPVQHSRMKHIQIDIHFVRDLVEKKFLNVWHVHTNDQLADLLTKPLSRQRTDYLRDKIGLSDGSPFLRGRIKETDNFKQVPTQV</sequence>
<evidence type="ECO:0000313" key="4">
    <source>
        <dbReference type="Proteomes" id="UP000288805"/>
    </source>
</evidence>
<comment type="caution">
    <text evidence="3">The sequence shown here is derived from an EMBL/GenBank/DDBJ whole genome shotgun (WGS) entry which is preliminary data.</text>
</comment>
<evidence type="ECO:0000313" key="3">
    <source>
        <dbReference type="EMBL" id="RVW22864.1"/>
    </source>
</evidence>
<dbReference type="Proteomes" id="UP000288805">
    <property type="component" value="Unassembled WGS sequence"/>
</dbReference>
<dbReference type="Pfam" id="PF07727">
    <property type="entry name" value="RVT_2"/>
    <property type="match status" value="1"/>
</dbReference>
<feature type="compositionally biased region" description="Polar residues" evidence="1">
    <location>
        <begin position="178"/>
        <end position="188"/>
    </location>
</feature>
<evidence type="ECO:0000259" key="2">
    <source>
        <dbReference type="Pfam" id="PF07727"/>
    </source>
</evidence>
<feature type="compositionally biased region" description="Basic residues" evidence="1">
    <location>
        <begin position="189"/>
        <end position="203"/>
    </location>
</feature>
<name>A0A438CI32_VITVI</name>
<evidence type="ECO:0000256" key="1">
    <source>
        <dbReference type="SAM" id="MobiDB-lite"/>
    </source>
</evidence>
<dbReference type="SUPFAM" id="SSF57756">
    <property type="entry name" value="Retrovirus zinc finger-like domains"/>
    <property type="match status" value="1"/>
</dbReference>
<dbReference type="SUPFAM" id="SSF56672">
    <property type="entry name" value="DNA/RNA polymerases"/>
    <property type="match status" value="1"/>
</dbReference>
<feature type="domain" description="Reverse transcriptase Ty1/copia-type" evidence="2">
    <location>
        <begin position="430"/>
        <end position="502"/>
    </location>
</feature>
<dbReference type="EMBL" id="QGNW01002214">
    <property type="protein sequence ID" value="RVW22864.1"/>
    <property type="molecule type" value="Genomic_DNA"/>
</dbReference>
<dbReference type="InterPro" id="IPR036875">
    <property type="entry name" value="Znf_CCHC_sf"/>
</dbReference>
<dbReference type="CDD" id="cd09272">
    <property type="entry name" value="RNase_HI_RT_Ty1"/>
    <property type="match status" value="1"/>
</dbReference>
<dbReference type="GO" id="GO:0003676">
    <property type="term" value="F:nucleic acid binding"/>
    <property type="evidence" value="ECO:0007669"/>
    <property type="project" value="InterPro"/>
</dbReference>
<protein>
    <submittedName>
        <fullName evidence="3">Retrovirus-related Pol polyprotein from transposon RE1</fullName>
    </submittedName>
</protein>
<dbReference type="PANTHER" id="PTHR11439:SF517">
    <property type="entry name" value="CYSTEINE-RICH RLK (RECEPTOR-LIKE PROTEIN KINASE) 8"/>
    <property type="match status" value="1"/>
</dbReference>
<reference evidence="3 4" key="1">
    <citation type="journal article" date="2018" name="PLoS Genet.">
        <title>Population sequencing reveals clonal diversity and ancestral inbreeding in the grapevine cultivar Chardonnay.</title>
        <authorList>
            <person name="Roach M.J."/>
            <person name="Johnson D.L."/>
            <person name="Bohlmann J."/>
            <person name="van Vuuren H.J."/>
            <person name="Jones S.J."/>
            <person name="Pretorius I.S."/>
            <person name="Schmidt S.A."/>
            <person name="Borneman A.R."/>
        </authorList>
    </citation>
    <scope>NUCLEOTIDE SEQUENCE [LARGE SCALE GENOMIC DNA]</scope>
    <source>
        <strain evidence="4">cv. Chardonnay</strain>
        <tissue evidence="3">Leaf</tissue>
    </source>
</reference>
<gene>
    <name evidence="3" type="primary">RE1_3027</name>
    <name evidence="3" type="ORF">CK203_105608</name>
</gene>
<dbReference type="InterPro" id="IPR043502">
    <property type="entry name" value="DNA/RNA_pol_sf"/>
</dbReference>
<dbReference type="InterPro" id="IPR013103">
    <property type="entry name" value="RVT_2"/>
</dbReference>